<organism evidence="1 2">
    <name type="scientific">Schistosoma mattheei</name>
    <dbReference type="NCBI Taxonomy" id="31246"/>
    <lineage>
        <taxon>Eukaryota</taxon>
        <taxon>Metazoa</taxon>
        <taxon>Spiralia</taxon>
        <taxon>Lophotrochozoa</taxon>
        <taxon>Platyhelminthes</taxon>
        <taxon>Trematoda</taxon>
        <taxon>Digenea</taxon>
        <taxon>Strigeidida</taxon>
        <taxon>Schistosomatoidea</taxon>
        <taxon>Schistosomatidae</taxon>
        <taxon>Schistosoma</taxon>
    </lineage>
</organism>
<dbReference type="PANTHER" id="PTHR37984">
    <property type="entry name" value="PROTEIN CBG26694"/>
    <property type="match status" value="1"/>
</dbReference>
<dbReference type="InterPro" id="IPR050951">
    <property type="entry name" value="Retrovirus_Pol_polyprotein"/>
</dbReference>
<dbReference type="STRING" id="31246.A0A183PCE8"/>
<dbReference type="PROSITE" id="PS50878">
    <property type="entry name" value="RT_POL"/>
    <property type="match status" value="1"/>
</dbReference>
<dbReference type="Proteomes" id="UP000269396">
    <property type="component" value="Unassembled WGS sequence"/>
</dbReference>
<dbReference type="Gene3D" id="3.10.10.10">
    <property type="entry name" value="HIV Type 1 Reverse Transcriptase, subunit A, domain 1"/>
    <property type="match status" value="1"/>
</dbReference>
<proteinExistence type="predicted"/>
<dbReference type="InterPro" id="IPR043502">
    <property type="entry name" value="DNA/RNA_pol_sf"/>
</dbReference>
<accession>A0A183PCE8</accession>
<feature type="non-terminal residue" evidence="1">
    <location>
        <position position="280"/>
    </location>
</feature>
<sequence>MGRPHTVPTTQKPRTACSSYLRLLGQLVCKVSFHDSTFTGPVLSQCSSMKTTLWLKPQAKPVFRPNRPVLYAALSKVDEELNRLQLQGVITPVSYSVWVAPIVVIKKVNGTIRIWADFSTGLKAALKQCNYPLPVPADLFTMLNGGKFFAKLDLVDAYPQVEVAENSRVLLTINTHRGLFQYNRLPFGVKTARSTYRQLMHTILSGILGNATYLDDILIVATSLEQPRERTTAVLQRVSDNEFRLRPEKCQLFLKSFKYLEFGSPSSGSPNTTVVAKNPA</sequence>
<keyword evidence="2" id="KW-1185">Reference proteome</keyword>
<dbReference type="AlphaFoldDB" id="A0A183PCE8"/>
<reference evidence="1 2" key="1">
    <citation type="submission" date="2018-11" db="EMBL/GenBank/DDBJ databases">
        <authorList>
            <consortium name="Pathogen Informatics"/>
        </authorList>
    </citation>
    <scope>NUCLEOTIDE SEQUENCE [LARGE SCALE GENOMIC DNA]</scope>
    <source>
        <strain>Denwood</strain>
        <strain evidence="2">Zambia</strain>
    </source>
</reference>
<dbReference type="CDD" id="cd01647">
    <property type="entry name" value="RT_LTR"/>
    <property type="match status" value="1"/>
</dbReference>
<evidence type="ECO:0000313" key="2">
    <source>
        <dbReference type="Proteomes" id="UP000269396"/>
    </source>
</evidence>
<evidence type="ECO:0000313" key="1">
    <source>
        <dbReference type="EMBL" id="VDP59909.1"/>
    </source>
</evidence>
<dbReference type="EMBL" id="UZAL01032046">
    <property type="protein sequence ID" value="VDP59909.1"/>
    <property type="molecule type" value="Genomic_DNA"/>
</dbReference>
<name>A0A183PCE8_9TREM</name>
<dbReference type="PANTHER" id="PTHR37984:SF5">
    <property type="entry name" value="PROTEIN NYNRIN-LIKE"/>
    <property type="match status" value="1"/>
</dbReference>
<dbReference type="InterPro" id="IPR000477">
    <property type="entry name" value="RT_dom"/>
</dbReference>
<protein>
    <submittedName>
        <fullName evidence="1">Uncharacterized protein</fullName>
    </submittedName>
</protein>
<dbReference type="SUPFAM" id="SSF56672">
    <property type="entry name" value="DNA/RNA polymerases"/>
    <property type="match status" value="1"/>
</dbReference>
<dbReference type="Gene3D" id="3.30.70.270">
    <property type="match status" value="1"/>
</dbReference>
<gene>
    <name evidence="1" type="ORF">SMTD_LOCUS12035</name>
</gene>
<dbReference type="InterPro" id="IPR043128">
    <property type="entry name" value="Rev_trsase/Diguanyl_cyclase"/>
</dbReference>
<dbReference type="Pfam" id="PF00078">
    <property type="entry name" value="RVT_1"/>
    <property type="match status" value="1"/>
</dbReference>